<name>A0ABW1ZS87_9DEIO</name>
<sequence length="185" mass="19915">MLRDAFAALEALAWPAARPCLPLGARTEPMRLANGLFDPAQQDFGVRVADDADYPGITLLHEIGHAVDYLLLGGGHYASEVRGTAAWEAWYEACLGSAAIAQVRAHLIAPAFTAEVGFAEYLLEFPEMFARSFAQCVACRSSSVPLQNELTAMAQSDPPQQWAPHDFVTLDAALMHLLSMAGGEP</sequence>
<evidence type="ECO:0000313" key="2">
    <source>
        <dbReference type="Proteomes" id="UP001596317"/>
    </source>
</evidence>
<dbReference type="RefSeq" id="WP_380059388.1">
    <property type="nucleotide sequence ID" value="NZ_JBHSWB010000004.1"/>
</dbReference>
<dbReference type="EMBL" id="JBHSWB010000004">
    <property type="protein sequence ID" value="MFC6663849.1"/>
    <property type="molecule type" value="Genomic_DNA"/>
</dbReference>
<proteinExistence type="predicted"/>
<keyword evidence="2" id="KW-1185">Reference proteome</keyword>
<protein>
    <submittedName>
        <fullName evidence="1">Uncharacterized protein</fullName>
    </submittedName>
</protein>
<accession>A0ABW1ZS87</accession>
<gene>
    <name evidence="1" type="ORF">ACFP90_28050</name>
</gene>
<reference evidence="2" key="1">
    <citation type="journal article" date="2019" name="Int. J. Syst. Evol. Microbiol.">
        <title>The Global Catalogue of Microorganisms (GCM) 10K type strain sequencing project: providing services to taxonomists for standard genome sequencing and annotation.</title>
        <authorList>
            <consortium name="The Broad Institute Genomics Platform"/>
            <consortium name="The Broad Institute Genome Sequencing Center for Infectious Disease"/>
            <person name="Wu L."/>
            <person name="Ma J."/>
        </authorList>
    </citation>
    <scope>NUCLEOTIDE SEQUENCE [LARGE SCALE GENOMIC DNA]</scope>
    <source>
        <strain evidence="2">CCUG 63830</strain>
    </source>
</reference>
<organism evidence="1 2">
    <name type="scientific">Deinococcus multiflagellatus</name>
    <dbReference type="NCBI Taxonomy" id="1656887"/>
    <lineage>
        <taxon>Bacteria</taxon>
        <taxon>Thermotogati</taxon>
        <taxon>Deinococcota</taxon>
        <taxon>Deinococci</taxon>
        <taxon>Deinococcales</taxon>
        <taxon>Deinococcaceae</taxon>
        <taxon>Deinococcus</taxon>
    </lineage>
</organism>
<comment type="caution">
    <text evidence="1">The sequence shown here is derived from an EMBL/GenBank/DDBJ whole genome shotgun (WGS) entry which is preliminary data.</text>
</comment>
<dbReference type="Proteomes" id="UP001596317">
    <property type="component" value="Unassembled WGS sequence"/>
</dbReference>
<evidence type="ECO:0000313" key="1">
    <source>
        <dbReference type="EMBL" id="MFC6663849.1"/>
    </source>
</evidence>